<proteinExistence type="predicted"/>
<evidence type="ECO:0000256" key="1">
    <source>
        <dbReference type="SAM" id="Phobius"/>
    </source>
</evidence>
<keyword evidence="1" id="KW-0812">Transmembrane</keyword>
<feature type="transmembrane region" description="Helical" evidence="1">
    <location>
        <begin position="62"/>
        <end position="82"/>
    </location>
</feature>
<accession>A0A3G9IV49</accession>
<keyword evidence="1" id="KW-1133">Transmembrane helix</keyword>
<dbReference type="Proteomes" id="UP000275368">
    <property type="component" value="Chromosome"/>
</dbReference>
<dbReference type="AlphaFoldDB" id="A0A3G9IV49"/>
<organism evidence="3 4">
    <name type="scientific">Paenibacillus baekrokdamisoli</name>
    <dbReference type="NCBI Taxonomy" id="1712516"/>
    <lineage>
        <taxon>Bacteria</taxon>
        <taxon>Bacillati</taxon>
        <taxon>Bacillota</taxon>
        <taxon>Bacilli</taxon>
        <taxon>Bacillales</taxon>
        <taxon>Paenibacillaceae</taxon>
        <taxon>Paenibacillus</taxon>
    </lineage>
</organism>
<keyword evidence="1" id="KW-0472">Membrane</keyword>
<evidence type="ECO:0000313" key="4">
    <source>
        <dbReference type="Proteomes" id="UP000275368"/>
    </source>
</evidence>
<keyword evidence="4" id="KW-1185">Reference proteome</keyword>
<sequence length="516" mass="55563">MLGNNSQIGKSGTITDKVNRVETDTKKSSMYKNSGKRIKAAARELNAAGVNTAEASKLHSRYFARIVLIVLLAASAAAEYARGGAVEWFFLAMMTAVFLCVCMVPYAAAGRISVERIIEEERLLVDGGQMMVQVFVRLSRPLPLMWLGVSEGIANLTIPQNAVVPYRTVTVPGFSRVLMFRYMVTGLQRGELDFQPIRISIGDLLGMTVRTLELSCASSVLVKPQPPAGEHWKGFPGAIPGVNASNDRPVASASGLTLTAAARVSRDGMGPEVRTYTPGDPLRRIDWRAMARGLGMQTRISNAEQPSEVIILLEASQKAYGKEMRLFDANVGRAAMALRRAFEQGKGVEILSNSLEEERVTVRAGDKAALRLAEDKLARIQANGVKLLFDSLAGIVGQMPRGAAIICLAVGHASTEGTIEAGSIRPDFGRMNNGDGTELQSVAYGAKLAGIRGVRLYLLLAYGGGVMESQQREREWQERLSGTGCFVKGMPVPAAYQDNHPTAMEGGRVDVSASIS</sequence>
<evidence type="ECO:0000313" key="3">
    <source>
        <dbReference type="EMBL" id="BBH22670.1"/>
    </source>
</evidence>
<gene>
    <name evidence="3" type="ORF">Back11_40150</name>
</gene>
<dbReference type="PANTHER" id="PTHR34351">
    <property type="entry name" value="SLR1927 PROTEIN-RELATED"/>
    <property type="match status" value="1"/>
</dbReference>
<dbReference type="KEGG" id="pbk:Back11_40150"/>
<name>A0A3G9IV49_9BACL</name>
<feature type="domain" description="DUF58" evidence="2">
    <location>
        <begin position="272"/>
        <end position="374"/>
    </location>
</feature>
<feature type="transmembrane region" description="Helical" evidence="1">
    <location>
        <begin position="88"/>
        <end position="108"/>
    </location>
</feature>
<dbReference type="EMBL" id="AP019308">
    <property type="protein sequence ID" value="BBH22670.1"/>
    <property type="molecule type" value="Genomic_DNA"/>
</dbReference>
<protein>
    <recommendedName>
        <fullName evidence="2">DUF58 domain-containing protein</fullName>
    </recommendedName>
</protein>
<evidence type="ECO:0000259" key="2">
    <source>
        <dbReference type="Pfam" id="PF01882"/>
    </source>
</evidence>
<dbReference type="PANTHER" id="PTHR34351:SF2">
    <property type="entry name" value="DUF58 DOMAIN-CONTAINING PROTEIN"/>
    <property type="match status" value="1"/>
</dbReference>
<dbReference type="Pfam" id="PF01882">
    <property type="entry name" value="DUF58"/>
    <property type="match status" value="1"/>
</dbReference>
<reference evidence="3 4" key="1">
    <citation type="submission" date="2018-11" db="EMBL/GenBank/DDBJ databases">
        <title>Complete genome sequence of Paenibacillus baekrokdamisoli strain KCTC 33723.</title>
        <authorList>
            <person name="Kang S.W."/>
            <person name="Lee K.C."/>
            <person name="Kim K.K."/>
            <person name="Kim J.S."/>
            <person name="Kim D.S."/>
            <person name="Ko S.H."/>
            <person name="Yang S.H."/>
            <person name="Lee J.S."/>
        </authorList>
    </citation>
    <scope>NUCLEOTIDE SEQUENCE [LARGE SCALE GENOMIC DNA]</scope>
    <source>
        <strain evidence="3 4">KCTC 33723</strain>
    </source>
</reference>
<dbReference type="InterPro" id="IPR002881">
    <property type="entry name" value="DUF58"/>
</dbReference>